<name>A0A1L0GEV1_9ASCO</name>
<dbReference type="Pfam" id="PF10374">
    <property type="entry name" value="EST1"/>
    <property type="match status" value="1"/>
</dbReference>
<evidence type="ECO:0000313" key="4">
    <source>
        <dbReference type="Proteomes" id="UP000182259"/>
    </source>
</evidence>
<organism evidence="3 4">
    <name type="scientific">Sungouiella intermedia</name>
    <dbReference type="NCBI Taxonomy" id="45354"/>
    <lineage>
        <taxon>Eukaryota</taxon>
        <taxon>Fungi</taxon>
        <taxon>Dikarya</taxon>
        <taxon>Ascomycota</taxon>
        <taxon>Saccharomycotina</taxon>
        <taxon>Pichiomycetes</taxon>
        <taxon>Metschnikowiaceae</taxon>
        <taxon>Sungouiella</taxon>
    </lineage>
</organism>
<dbReference type="InterPro" id="IPR019458">
    <property type="entry name" value="Est1-like_N"/>
</dbReference>
<reference evidence="3 4" key="1">
    <citation type="submission" date="2016-10" db="EMBL/GenBank/DDBJ databases">
        <authorList>
            <person name="de Groot N.N."/>
        </authorList>
    </citation>
    <scope>NUCLEOTIDE SEQUENCE [LARGE SCALE GENOMIC DNA]</scope>
    <source>
        <strain evidence="3 4">PYCC 4715</strain>
    </source>
</reference>
<feature type="domain" description="Telomerase activating protein Est1-like N-terminal" evidence="2">
    <location>
        <begin position="75"/>
        <end position="201"/>
    </location>
</feature>
<protein>
    <submittedName>
        <fullName evidence="3">CIC11C00000003441</fullName>
    </submittedName>
</protein>
<dbReference type="Proteomes" id="UP000182259">
    <property type="component" value="Chromosome IV"/>
</dbReference>
<proteinExistence type="predicted"/>
<dbReference type="EMBL" id="LT635767">
    <property type="protein sequence ID" value="SGZ54821.1"/>
    <property type="molecule type" value="Genomic_DNA"/>
</dbReference>
<sequence>MSSPSIISDISGYKTQLDEFLSRKYVDQPLLLGFTAVVHSKFSNWIQSDIESYYDQTLQTQNGQPNPVSFALIQLFETMWGKFHHPIIKFYQFQHAELYNALIGTLKSAKPEFKAVEMRKLNETFTKFIKSANDFYHNLLQKLMLKYNVLLIPENWFSRINIKTSENGLKSPNPDFDANLTYIVYHCLLGLGNLARHSTQISVSYAQPCKSVSEYYKCIKNQKSTNTEAKLKYSTAMQYYSLCLGLLPTLNEPYNSQGVIYNNLKMKFNATILFLRSQFTRIPEYPVGKHNLDTIFTKPWLEAAFHETAQKKPSELGKEDYETMLLKIIKHYNYRDARLGSFNVEKAQHDLLNYLFPS</sequence>
<feature type="domain" description="DNA/RNA-binding" evidence="1">
    <location>
        <begin position="236"/>
        <end position="332"/>
    </location>
</feature>
<dbReference type="InterPro" id="IPR018834">
    <property type="entry name" value="DNA/RNA-bd_Est1-type"/>
</dbReference>
<evidence type="ECO:0000259" key="2">
    <source>
        <dbReference type="Pfam" id="PF10374"/>
    </source>
</evidence>
<dbReference type="SUPFAM" id="SSF48452">
    <property type="entry name" value="TPR-like"/>
    <property type="match status" value="1"/>
</dbReference>
<evidence type="ECO:0000259" key="1">
    <source>
        <dbReference type="Pfam" id="PF10373"/>
    </source>
</evidence>
<gene>
    <name evidence="3" type="ORF">SAMEA4029009_CIC11G00000003441</name>
</gene>
<dbReference type="Gene3D" id="1.25.40.10">
    <property type="entry name" value="Tetratricopeptide repeat domain"/>
    <property type="match status" value="1"/>
</dbReference>
<dbReference type="AlphaFoldDB" id="A0A1L0GEV1"/>
<dbReference type="Pfam" id="PF10373">
    <property type="entry name" value="EST1_DNA_bind"/>
    <property type="match status" value="1"/>
</dbReference>
<dbReference type="InterPro" id="IPR011990">
    <property type="entry name" value="TPR-like_helical_dom_sf"/>
</dbReference>
<evidence type="ECO:0000313" key="3">
    <source>
        <dbReference type="EMBL" id="SGZ54821.1"/>
    </source>
</evidence>
<accession>A0A1L0GEV1</accession>